<reference evidence="2" key="1">
    <citation type="submission" date="2020-02" db="EMBL/GenBank/DDBJ databases">
        <authorList>
            <person name="Meier V. D."/>
        </authorList>
    </citation>
    <scope>NUCLEOTIDE SEQUENCE</scope>
    <source>
        <strain evidence="2">AVDCRST_MAG85</strain>
    </source>
</reference>
<feature type="non-terminal residue" evidence="2">
    <location>
        <position position="1"/>
    </location>
</feature>
<feature type="compositionally biased region" description="Low complexity" evidence="1">
    <location>
        <begin position="111"/>
        <end position="120"/>
    </location>
</feature>
<gene>
    <name evidence="2" type="ORF">AVDCRST_MAG85-3091</name>
</gene>
<proteinExistence type="predicted"/>
<feature type="compositionally biased region" description="Basic residues" evidence="1">
    <location>
        <begin position="26"/>
        <end position="35"/>
    </location>
</feature>
<feature type="compositionally biased region" description="Basic and acidic residues" evidence="1">
    <location>
        <begin position="258"/>
        <end position="270"/>
    </location>
</feature>
<protein>
    <submittedName>
        <fullName evidence="2">Peptide-methionine (S)-S-oxide reductase MsrA</fullName>
        <ecNumber evidence="2">1.8.4.11</ecNumber>
    </submittedName>
</protein>
<dbReference type="AlphaFoldDB" id="A0A6J4TIR4"/>
<feature type="region of interest" description="Disordered" evidence="1">
    <location>
        <begin position="23"/>
        <end position="43"/>
    </location>
</feature>
<dbReference type="EC" id="1.8.4.11" evidence="2"/>
<keyword evidence="2" id="KW-0560">Oxidoreductase</keyword>
<evidence type="ECO:0000256" key="1">
    <source>
        <dbReference type="SAM" id="MobiDB-lite"/>
    </source>
</evidence>
<feature type="region of interest" description="Disordered" evidence="1">
    <location>
        <begin position="291"/>
        <end position="354"/>
    </location>
</feature>
<feature type="compositionally biased region" description="Basic and acidic residues" evidence="1">
    <location>
        <begin position="166"/>
        <end position="181"/>
    </location>
</feature>
<organism evidence="2">
    <name type="scientific">uncultured Solirubrobacteraceae bacterium</name>
    <dbReference type="NCBI Taxonomy" id="1162706"/>
    <lineage>
        <taxon>Bacteria</taxon>
        <taxon>Bacillati</taxon>
        <taxon>Actinomycetota</taxon>
        <taxon>Thermoleophilia</taxon>
        <taxon>Solirubrobacterales</taxon>
        <taxon>Solirubrobacteraceae</taxon>
        <taxon>environmental samples</taxon>
    </lineage>
</organism>
<feature type="region of interest" description="Disordered" evidence="1">
    <location>
        <begin position="72"/>
        <end position="200"/>
    </location>
</feature>
<evidence type="ECO:0000313" key="2">
    <source>
        <dbReference type="EMBL" id="CAA9524295.1"/>
    </source>
</evidence>
<accession>A0A6J4TIR4</accession>
<feature type="compositionally biased region" description="Basic residues" evidence="1">
    <location>
        <begin position="248"/>
        <end position="257"/>
    </location>
</feature>
<dbReference type="GO" id="GO:0008113">
    <property type="term" value="F:peptide-methionine (S)-S-oxide reductase activity"/>
    <property type="evidence" value="ECO:0007669"/>
    <property type="project" value="UniProtKB-EC"/>
</dbReference>
<feature type="compositionally biased region" description="Basic residues" evidence="1">
    <location>
        <begin position="147"/>
        <end position="165"/>
    </location>
</feature>
<feature type="non-terminal residue" evidence="2">
    <location>
        <position position="354"/>
    </location>
</feature>
<feature type="region of interest" description="Disordered" evidence="1">
    <location>
        <begin position="226"/>
        <end position="270"/>
    </location>
</feature>
<feature type="compositionally biased region" description="Basic residues" evidence="1">
    <location>
        <begin position="327"/>
        <end position="338"/>
    </location>
</feature>
<dbReference type="EMBL" id="CADCVT010000344">
    <property type="protein sequence ID" value="CAA9524295.1"/>
    <property type="molecule type" value="Genomic_DNA"/>
</dbReference>
<name>A0A6J4TIR4_9ACTN</name>
<feature type="compositionally biased region" description="Basic residues" evidence="1">
    <location>
        <begin position="88"/>
        <end position="110"/>
    </location>
</feature>
<sequence>ATAPVPLQAPADPVAPTRRVALPRSRAARGARHSARASLPGRHRDCGLRPRVLLGRRAAVLGARRRLHDRDGLRRRIGRPPDLPRGVWRAHRSRRGGPRRVRPAAHRVRRAAASLLGGPRPDARRPPGQRPRKPVPLRRPVDERSPAPRRRGLARRLRPRTRRRRPGSDHDAARPRRDVLLRRGRAPAVSPQGPGGLLQPARHGRFVRAAVRCGVACRAGRRPAAARAQRGRVARAADARGVQGPAQGRHRAPVQRRVRQDERRRDLPLPGMRERAVRQRGEVRLAHRVAELHEDGHPRRGGAADRPQARHGPHGGPVRALPLAPRARLRRRPARRRWPALVHEQRRPRPRSAL</sequence>